<protein>
    <recommendedName>
        <fullName evidence="3">MHD domain-containing protein</fullName>
    </recommendedName>
</protein>
<feature type="region of interest" description="Disordered" evidence="2">
    <location>
        <begin position="205"/>
        <end position="504"/>
    </location>
</feature>
<evidence type="ECO:0000313" key="4">
    <source>
        <dbReference type="EMBL" id="KAJ2852372.1"/>
    </source>
</evidence>
<feature type="domain" description="MHD" evidence="3">
    <location>
        <begin position="776"/>
        <end position="1045"/>
    </location>
</feature>
<dbReference type="InterPro" id="IPR027267">
    <property type="entry name" value="AH/BAR_dom_sf"/>
</dbReference>
<feature type="compositionally biased region" description="Basic and acidic residues" evidence="2">
    <location>
        <begin position="392"/>
        <end position="415"/>
    </location>
</feature>
<feature type="compositionally biased region" description="Low complexity" evidence="2">
    <location>
        <begin position="300"/>
        <end position="311"/>
    </location>
</feature>
<feature type="compositionally biased region" description="Low complexity" evidence="2">
    <location>
        <begin position="276"/>
        <end position="292"/>
    </location>
</feature>
<dbReference type="AlphaFoldDB" id="A0A9W8IHK4"/>
<proteinExistence type="predicted"/>
<reference evidence="4" key="1">
    <citation type="submission" date="2022-07" db="EMBL/GenBank/DDBJ databases">
        <title>Phylogenomic reconstructions and comparative analyses of Kickxellomycotina fungi.</title>
        <authorList>
            <person name="Reynolds N.K."/>
            <person name="Stajich J.E."/>
            <person name="Barry K."/>
            <person name="Grigoriev I.V."/>
            <person name="Crous P."/>
            <person name="Smith M.E."/>
        </authorList>
    </citation>
    <scope>NUCLEOTIDE SEQUENCE</scope>
    <source>
        <strain evidence="4">NRRL 1566</strain>
    </source>
</reference>
<dbReference type="Proteomes" id="UP001139887">
    <property type="component" value="Unassembled WGS sequence"/>
</dbReference>
<accession>A0A9W8IHK4</accession>
<dbReference type="PROSITE" id="PS51072">
    <property type="entry name" value="MHD"/>
    <property type="match status" value="1"/>
</dbReference>
<comment type="caution">
    <text evidence="4">The sequence shown here is derived from an EMBL/GenBank/DDBJ whole genome shotgun (WGS) entry which is preliminary data.</text>
</comment>
<dbReference type="InterPro" id="IPR028565">
    <property type="entry name" value="MHD"/>
</dbReference>
<feature type="compositionally biased region" description="Low complexity" evidence="2">
    <location>
        <begin position="442"/>
        <end position="461"/>
    </location>
</feature>
<dbReference type="Gene3D" id="1.20.1270.60">
    <property type="entry name" value="Arfaptin homology (AH) domain/BAR domain"/>
    <property type="match status" value="1"/>
</dbReference>
<evidence type="ECO:0000259" key="3">
    <source>
        <dbReference type="PROSITE" id="PS51072"/>
    </source>
</evidence>
<dbReference type="Pfam" id="PF10291">
    <property type="entry name" value="muHD"/>
    <property type="match status" value="1"/>
</dbReference>
<dbReference type="OrthoDB" id="5593455at2759"/>
<feature type="coiled-coil region" evidence="1">
    <location>
        <begin position="74"/>
        <end position="101"/>
    </location>
</feature>
<name>A0A9W8IHK4_9FUNG</name>
<feature type="compositionally biased region" description="Polar residues" evidence="2">
    <location>
        <begin position="627"/>
        <end position="643"/>
    </location>
</feature>
<gene>
    <name evidence="4" type="ORF">IWW36_000259</name>
</gene>
<feature type="compositionally biased region" description="Low complexity" evidence="2">
    <location>
        <begin position="212"/>
        <end position="221"/>
    </location>
</feature>
<feature type="compositionally biased region" description="Polar residues" evidence="2">
    <location>
        <begin position="741"/>
        <end position="756"/>
    </location>
</feature>
<keyword evidence="1" id="KW-0175">Coiled coil</keyword>
<feature type="compositionally biased region" description="Polar residues" evidence="2">
    <location>
        <begin position="323"/>
        <end position="335"/>
    </location>
</feature>
<sequence length="1099" mass="118910">MSELMPILQNEVEARARMHLHLAERINNEVVRPLEAFFGSKAWTKALEVQRRVSEMAEEMRSYHEQIPRLSARAAAKAQRSMQLQQRLEDEKRKLFELQQSWQTDIASMVGDFEAADIARNELIRESVLKFQHYQNEFCKAVQAQLAVAKDAAKQAKPDERIVDMLARSGSTAEGEKSGHYVSDAEDKTAAKGFLKLGMFRSKTRRVKKKSSATSQSAASSEISQPATYGHASTDISSSAGVPSVRTVLSRDPEGVLAEPPSTMTAPRTLDRHGNSFVSSSSAPHSESVSESMARPAVLGQQNSSGQGSSGDFAEWVFAGHPQGSSEAKNASGPSADSLVHVTHSLSAIEETHLPNPEPDQQPDTAAVADASVQKKASADLGPETTNSDKQQGSKEELRFEDVFKVPEKLDELKPAESTSSQIRPSIDLDSAFSVPPPAAKQHTASASQATPQASQPSLSSRNPHPMFDESEHKHRRNASMEAKGSPQFDGQKTEVSDDEAEMEQTFRVNFSIRDRAIQDNPDETKAALTRVTTMLRSAPSSRRRNRREVRTMYVAAGDTLSGITDAATHDESKPDGLNQEEPLKAVKAAMTNGTEPTKQTNEESVQNASAAKSNDVDVMTEPASDPQVSIVATNANNETQPAKQPVEESNMQDEPAVEPNATNVVAESIGDKLESATDNAKDVPESMGDAKSTSKPEIDVPPQNPDNDRSAQQLSKPEGLARRRAPPPPPPPGQAASRAIKQTIQGSSSSSNLTDTDVKEGVAARGRRVVTAGQPLGLSVHVSETLDIDVESRDEQLPLVQFTATGEVAVHVSRSIGPLELAPLRISVKRDANMQWVANPAAVVLDTSLTASDDSREWYRFVRPDLFAQAKDARVAVFKYRMTGQNDIRMLPLIVREVTRCVNETCSMMLFCEPNVDSVFAGATVSSIAVLLNVDGSLQTQASRPAATWFRERNRLLWALNEMPIPRRGEMSEDELLQLSNTLVAKMTGIGVRPGSLALRFEVHGASVVDMPITVMRVAGGSLDTVPIVNAPAARVVRSGKCIYTFCRSSSDDGADSNANANADINVDTNTNSNTNANTGDVAAEHSSSSEAWSSAEE</sequence>
<feature type="region of interest" description="Disordered" evidence="2">
    <location>
        <begin position="1052"/>
        <end position="1099"/>
    </location>
</feature>
<feature type="compositionally biased region" description="Basic and acidic residues" evidence="2">
    <location>
        <begin position="670"/>
        <end position="685"/>
    </location>
</feature>
<feature type="compositionally biased region" description="Low complexity" evidence="2">
    <location>
        <begin position="1057"/>
        <end position="1099"/>
    </location>
</feature>
<organism evidence="4 5">
    <name type="scientific">Coemansia brasiliensis</name>
    <dbReference type="NCBI Taxonomy" id="2650707"/>
    <lineage>
        <taxon>Eukaryota</taxon>
        <taxon>Fungi</taxon>
        <taxon>Fungi incertae sedis</taxon>
        <taxon>Zoopagomycota</taxon>
        <taxon>Kickxellomycotina</taxon>
        <taxon>Kickxellomycetes</taxon>
        <taxon>Kickxellales</taxon>
        <taxon>Kickxellaceae</taxon>
        <taxon>Coemansia</taxon>
    </lineage>
</organism>
<evidence type="ECO:0000256" key="2">
    <source>
        <dbReference type="SAM" id="MobiDB-lite"/>
    </source>
</evidence>
<dbReference type="EMBL" id="JANBUW010000003">
    <property type="protein sequence ID" value="KAJ2852372.1"/>
    <property type="molecule type" value="Genomic_DNA"/>
</dbReference>
<feature type="compositionally biased region" description="Polar residues" evidence="2">
    <location>
        <begin position="592"/>
        <end position="613"/>
    </location>
</feature>
<dbReference type="SUPFAM" id="SSF103657">
    <property type="entry name" value="BAR/IMD domain-like"/>
    <property type="match status" value="1"/>
</dbReference>
<evidence type="ECO:0000313" key="5">
    <source>
        <dbReference type="Proteomes" id="UP001139887"/>
    </source>
</evidence>
<keyword evidence="5" id="KW-1185">Reference proteome</keyword>
<feature type="region of interest" description="Disordered" evidence="2">
    <location>
        <begin position="563"/>
        <end position="760"/>
    </location>
</feature>
<evidence type="ECO:0000256" key="1">
    <source>
        <dbReference type="SAM" id="Coils"/>
    </source>
</evidence>
<dbReference type="InterPro" id="IPR018808">
    <property type="entry name" value="Muniscin_C"/>
</dbReference>